<dbReference type="GO" id="GO:0003729">
    <property type="term" value="F:mRNA binding"/>
    <property type="evidence" value="ECO:0007669"/>
    <property type="project" value="InterPro"/>
</dbReference>
<dbReference type="PANTHER" id="PTHR47640:SF67">
    <property type="entry name" value="POLYADENYLATE-BINDING PROTEIN RBP45-RELATED"/>
    <property type="match status" value="1"/>
</dbReference>
<comment type="caution">
    <text evidence="4">The sequence shown here is derived from an EMBL/GenBank/DDBJ whole genome shotgun (WGS) entry which is preliminary data.</text>
</comment>
<dbReference type="EMBL" id="NBSK02000008">
    <property type="protein sequence ID" value="KAJ0190134.1"/>
    <property type="molecule type" value="Genomic_DNA"/>
</dbReference>
<evidence type="ECO:0008006" key="6">
    <source>
        <dbReference type="Google" id="ProtNLM"/>
    </source>
</evidence>
<reference evidence="4 5" key="1">
    <citation type="journal article" date="2017" name="Nat. Commun.">
        <title>Genome assembly with in vitro proximity ligation data and whole-genome triplication in lettuce.</title>
        <authorList>
            <person name="Reyes-Chin-Wo S."/>
            <person name="Wang Z."/>
            <person name="Yang X."/>
            <person name="Kozik A."/>
            <person name="Arikit S."/>
            <person name="Song C."/>
            <person name="Xia L."/>
            <person name="Froenicke L."/>
            <person name="Lavelle D.O."/>
            <person name="Truco M.J."/>
            <person name="Xia R."/>
            <person name="Zhu S."/>
            <person name="Xu C."/>
            <person name="Xu H."/>
            <person name="Xu X."/>
            <person name="Cox K."/>
            <person name="Korf I."/>
            <person name="Meyers B.C."/>
            <person name="Michelmore R.W."/>
        </authorList>
    </citation>
    <scope>NUCLEOTIDE SEQUENCE [LARGE SCALE GENOMIC DNA]</scope>
    <source>
        <strain evidence="5">cv. Salinas</strain>
        <tissue evidence="4">Seedlings</tissue>
    </source>
</reference>
<keyword evidence="1" id="KW-0507">mRNA processing</keyword>
<name>A0A9R1WXE8_LACSA</name>
<dbReference type="InterPro" id="IPR050825">
    <property type="entry name" value="RBM42_RBP45_47-like"/>
</dbReference>
<evidence type="ECO:0000256" key="1">
    <source>
        <dbReference type="ARBA" id="ARBA00022664"/>
    </source>
</evidence>
<proteinExistence type="predicted"/>
<dbReference type="Proteomes" id="UP000235145">
    <property type="component" value="Unassembled WGS sequence"/>
</dbReference>
<evidence type="ECO:0000313" key="4">
    <source>
        <dbReference type="EMBL" id="KAJ0190134.1"/>
    </source>
</evidence>
<dbReference type="PANTHER" id="PTHR47640">
    <property type="entry name" value="TRNA SELENOCYSTEINE 1-ASSOCIATED PROTEIN 1-RELATED-RELATED"/>
    <property type="match status" value="1"/>
</dbReference>
<keyword evidence="2" id="KW-0694">RNA-binding</keyword>
<evidence type="ECO:0000256" key="3">
    <source>
        <dbReference type="SAM" id="MobiDB-lite"/>
    </source>
</evidence>
<feature type="region of interest" description="Disordered" evidence="3">
    <location>
        <begin position="71"/>
        <end position="98"/>
    </location>
</feature>
<dbReference type="AlphaFoldDB" id="A0A9R1WXE8"/>
<keyword evidence="5" id="KW-1185">Reference proteome</keyword>
<dbReference type="GO" id="GO:0006397">
    <property type="term" value="P:mRNA processing"/>
    <property type="evidence" value="ECO:0007669"/>
    <property type="project" value="UniProtKB-KW"/>
</dbReference>
<evidence type="ECO:0000313" key="5">
    <source>
        <dbReference type="Proteomes" id="UP000235145"/>
    </source>
</evidence>
<sequence length="185" mass="21059">MHKEIEKSWKFQMNVVIFSHFIILLPDILDTHVFNLRTLERYIIILLHSLCSYPPNENKRSELLRNDIGSPLQTGGRGSQAEAEIAATPTGAGPNRHQSASADEIRTLWIDDLQYWMEEQYLVSCFAQSGENFRLNWASLGVGEKRADGSPDFTIFVGDLAADVTNYTLQETFRAHYQSYCVQIS</sequence>
<gene>
    <name evidence="4" type="ORF">LSAT_V11C800393650</name>
</gene>
<protein>
    <recommendedName>
        <fullName evidence="6">RRM domain-containing protein</fullName>
    </recommendedName>
</protein>
<organism evidence="4 5">
    <name type="scientific">Lactuca sativa</name>
    <name type="common">Garden lettuce</name>
    <dbReference type="NCBI Taxonomy" id="4236"/>
    <lineage>
        <taxon>Eukaryota</taxon>
        <taxon>Viridiplantae</taxon>
        <taxon>Streptophyta</taxon>
        <taxon>Embryophyta</taxon>
        <taxon>Tracheophyta</taxon>
        <taxon>Spermatophyta</taxon>
        <taxon>Magnoliopsida</taxon>
        <taxon>eudicotyledons</taxon>
        <taxon>Gunneridae</taxon>
        <taxon>Pentapetalae</taxon>
        <taxon>asterids</taxon>
        <taxon>campanulids</taxon>
        <taxon>Asterales</taxon>
        <taxon>Asteraceae</taxon>
        <taxon>Cichorioideae</taxon>
        <taxon>Cichorieae</taxon>
        <taxon>Lactucinae</taxon>
        <taxon>Lactuca</taxon>
    </lineage>
</organism>
<accession>A0A9R1WXE8</accession>
<evidence type="ECO:0000256" key="2">
    <source>
        <dbReference type="ARBA" id="ARBA00022884"/>
    </source>
</evidence>